<dbReference type="EMBL" id="GGEC01086611">
    <property type="protein sequence ID" value="MBX67095.1"/>
    <property type="molecule type" value="Transcribed_RNA"/>
</dbReference>
<dbReference type="AlphaFoldDB" id="A0A2P2QJL1"/>
<name>A0A2P2QJL1_RHIMU</name>
<sequence length="57" mass="6548">MNIPETDAINNGRYIKTKKLDFEAICCNGVKKKKKSQLQLKVNINECESQITYLSEI</sequence>
<reference evidence="1" key="1">
    <citation type="submission" date="2018-02" db="EMBL/GenBank/DDBJ databases">
        <title>Rhizophora mucronata_Transcriptome.</title>
        <authorList>
            <person name="Meera S.P."/>
            <person name="Sreeshan A."/>
            <person name="Augustine A."/>
        </authorList>
    </citation>
    <scope>NUCLEOTIDE SEQUENCE</scope>
    <source>
        <tissue evidence="1">Leaf</tissue>
    </source>
</reference>
<proteinExistence type="predicted"/>
<evidence type="ECO:0000313" key="1">
    <source>
        <dbReference type="EMBL" id="MBX67095.1"/>
    </source>
</evidence>
<protein>
    <submittedName>
        <fullName evidence="1">Uncharacterized protein</fullName>
    </submittedName>
</protein>
<organism evidence="1">
    <name type="scientific">Rhizophora mucronata</name>
    <name type="common">Asiatic mangrove</name>
    <dbReference type="NCBI Taxonomy" id="61149"/>
    <lineage>
        <taxon>Eukaryota</taxon>
        <taxon>Viridiplantae</taxon>
        <taxon>Streptophyta</taxon>
        <taxon>Embryophyta</taxon>
        <taxon>Tracheophyta</taxon>
        <taxon>Spermatophyta</taxon>
        <taxon>Magnoliopsida</taxon>
        <taxon>eudicotyledons</taxon>
        <taxon>Gunneridae</taxon>
        <taxon>Pentapetalae</taxon>
        <taxon>rosids</taxon>
        <taxon>fabids</taxon>
        <taxon>Malpighiales</taxon>
        <taxon>Rhizophoraceae</taxon>
        <taxon>Rhizophora</taxon>
    </lineage>
</organism>
<accession>A0A2P2QJL1</accession>